<dbReference type="OrthoDB" id="338650at2759"/>
<comment type="caution">
    <text evidence="6">The sequence shown here is derived from an EMBL/GenBank/DDBJ whole genome shotgun (WGS) entry which is preliminary data.</text>
</comment>
<name>A0A0F8D1E3_CERFI</name>
<feature type="compositionally biased region" description="Basic and acidic residues" evidence="5">
    <location>
        <begin position="509"/>
        <end position="537"/>
    </location>
</feature>
<feature type="region of interest" description="Disordered" evidence="5">
    <location>
        <begin position="430"/>
        <end position="458"/>
    </location>
</feature>
<dbReference type="GO" id="GO:0032958">
    <property type="term" value="P:inositol phosphate biosynthetic process"/>
    <property type="evidence" value="ECO:0007669"/>
    <property type="project" value="InterPro"/>
</dbReference>
<keyword evidence="3 4" id="KW-0418">Kinase</keyword>
<feature type="region of interest" description="Disordered" evidence="5">
    <location>
        <begin position="102"/>
        <end position="130"/>
    </location>
</feature>
<dbReference type="GO" id="GO:0005634">
    <property type="term" value="C:nucleus"/>
    <property type="evidence" value="ECO:0007669"/>
    <property type="project" value="TreeGrafter"/>
</dbReference>
<feature type="region of interest" description="Disordered" evidence="5">
    <location>
        <begin position="499"/>
        <end position="537"/>
    </location>
</feature>
<dbReference type="Pfam" id="PF03770">
    <property type="entry name" value="IPK"/>
    <property type="match status" value="1"/>
</dbReference>
<dbReference type="GO" id="GO:0046854">
    <property type="term" value="P:phosphatidylinositol phosphate biosynthetic process"/>
    <property type="evidence" value="ECO:0007669"/>
    <property type="project" value="TreeGrafter"/>
</dbReference>
<comment type="similarity">
    <text evidence="1 4">Belongs to the inositol phosphokinase (IPK) family.</text>
</comment>
<dbReference type="GO" id="GO:0005737">
    <property type="term" value="C:cytoplasm"/>
    <property type="evidence" value="ECO:0007669"/>
    <property type="project" value="TreeGrafter"/>
</dbReference>
<keyword evidence="7" id="KW-1185">Reference proteome</keyword>
<evidence type="ECO:0000256" key="5">
    <source>
        <dbReference type="SAM" id="MobiDB-lite"/>
    </source>
</evidence>
<gene>
    <name evidence="6" type="primary">ARG82</name>
    <name evidence="6" type="ORF">CFO_g1074</name>
</gene>
<organism evidence="6 7">
    <name type="scientific">Ceratocystis fimbriata f. sp. platani</name>
    <dbReference type="NCBI Taxonomy" id="88771"/>
    <lineage>
        <taxon>Eukaryota</taxon>
        <taxon>Fungi</taxon>
        <taxon>Dikarya</taxon>
        <taxon>Ascomycota</taxon>
        <taxon>Pezizomycotina</taxon>
        <taxon>Sordariomycetes</taxon>
        <taxon>Hypocreomycetidae</taxon>
        <taxon>Microascales</taxon>
        <taxon>Ceratocystidaceae</taxon>
        <taxon>Ceratocystis</taxon>
    </lineage>
</organism>
<feature type="compositionally biased region" description="Low complexity" evidence="5">
    <location>
        <begin position="197"/>
        <end position="209"/>
    </location>
</feature>
<keyword evidence="2 4" id="KW-0808">Transferase</keyword>
<dbReference type="PANTHER" id="PTHR12400:SF103">
    <property type="entry name" value="INOSITOL POLYPHOSPHATE MULTIKINASE"/>
    <property type="match status" value="1"/>
</dbReference>
<dbReference type="EC" id="2.7.-.-" evidence="4"/>
<feature type="compositionally biased region" description="Acidic residues" evidence="5">
    <location>
        <begin position="435"/>
        <end position="455"/>
    </location>
</feature>
<evidence type="ECO:0000256" key="3">
    <source>
        <dbReference type="ARBA" id="ARBA00022777"/>
    </source>
</evidence>
<dbReference type="PANTHER" id="PTHR12400">
    <property type="entry name" value="INOSITOL POLYPHOSPHATE KINASE"/>
    <property type="match status" value="1"/>
</dbReference>
<dbReference type="SUPFAM" id="SSF56104">
    <property type="entry name" value="SAICAR synthase-like"/>
    <property type="match status" value="1"/>
</dbReference>
<protein>
    <recommendedName>
        <fullName evidence="4">Kinase</fullName>
        <ecNumber evidence="4">2.7.-.-</ecNumber>
    </recommendedName>
</protein>
<dbReference type="Gene3D" id="3.30.470.160">
    <property type="entry name" value="Inositol polyphosphate kinase"/>
    <property type="match status" value="1"/>
</dbReference>
<proteinExistence type="inferred from homology"/>
<dbReference type="EMBL" id="LBBL01000036">
    <property type="protein sequence ID" value="KKF96562.1"/>
    <property type="molecule type" value="Genomic_DNA"/>
</dbReference>
<evidence type="ECO:0000256" key="1">
    <source>
        <dbReference type="ARBA" id="ARBA00007374"/>
    </source>
</evidence>
<evidence type="ECO:0000256" key="4">
    <source>
        <dbReference type="RuleBase" id="RU363090"/>
    </source>
</evidence>
<dbReference type="GO" id="GO:0008440">
    <property type="term" value="F:inositol-1,4,5-trisphosphate 3-kinase activity"/>
    <property type="evidence" value="ECO:0007669"/>
    <property type="project" value="TreeGrafter"/>
</dbReference>
<feature type="region of interest" description="Disordered" evidence="5">
    <location>
        <begin position="169"/>
        <end position="215"/>
    </location>
</feature>
<reference evidence="6 7" key="1">
    <citation type="submission" date="2015-04" db="EMBL/GenBank/DDBJ databases">
        <title>Genome sequence of Ceratocystis platani, a major pathogen of plane trees.</title>
        <authorList>
            <person name="Belbahri L."/>
        </authorList>
    </citation>
    <scope>NUCLEOTIDE SEQUENCE [LARGE SCALE GENOMIC DNA]</scope>
    <source>
        <strain evidence="6 7">CFO</strain>
    </source>
</reference>
<dbReference type="Proteomes" id="UP000034841">
    <property type="component" value="Unassembled WGS sequence"/>
</dbReference>
<dbReference type="GO" id="GO:0000824">
    <property type="term" value="F:inositol-1,4,5,6-tetrakisphosphate 3-kinase activity"/>
    <property type="evidence" value="ECO:0007669"/>
    <property type="project" value="TreeGrafter"/>
</dbReference>
<dbReference type="AlphaFoldDB" id="A0A0F8D1E3"/>
<sequence length="537" mass="58364">MPSAPSVGALKHSDLQAYNAVAGHDGTMCDSSGKLFIKPCTATEIQFYEKLQAPEYEDLRYFTPCFFGTLSLDSKASEAVKQFADSGVLNKEATAALALAQAADSEGSQTEEKTEGKAGIRAAAETEPGDNVAELGAGLESEETNAAQPQSSLSSSFVHQDLEPVATVKGHCSSELPPQSPAHARSQSQPSPPEILSGTSSKSDSASVSQKWVPNGGKRIKTDTALVLENASYGFHHPNILDCKLGTRLWADDAPLEKRRRFEKIAATTTHQNFGFRIAGMRAWHGSTDPADLDSDGYMVYDRNYGRDHVTDDTLAATIRRFVFNPSAGITHELARAICAVFAHELEMVYEELNKHCFRIYSGSLLFIFEGDGKELERRIEAHNNAVDRYDQHMDNGNQDLIQALERQKSTAAALLNGDLGSMATLQVGRIGDSDSNEDNSGEEDGDSDGSDDDGQADRTHSLRLIDFAHASFVSSDQGPDQGLLLGVESLIKLFRDMAQETAETEDENGNKGRDKDRDDAKSADEHAPQKKRARTE</sequence>
<accession>A0A0F8D1E3</accession>
<dbReference type="InterPro" id="IPR005522">
    <property type="entry name" value="IPK"/>
</dbReference>
<evidence type="ECO:0000256" key="2">
    <source>
        <dbReference type="ARBA" id="ARBA00022679"/>
    </source>
</evidence>
<evidence type="ECO:0000313" key="6">
    <source>
        <dbReference type="EMBL" id="KKF96562.1"/>
    </source>
</evidence>
<evidence type="ECO:0000313" key="7">
    <source>
        <dbReference type="Proteomes" id="UP000034841"/>
    </source>
</evidence>
<dbReference type="InterPro" id="IPR038286">
    <property type="entry name" value="IPK_sf"/>
</dbReference>